<dbReference type="Pfam" id="PF01244">
    <property type="entry name" value="Peptidase_M19"/>
    <property type="match status" value="1"/>
</dbReference>
<dbReference type="PROSITE" id="PS51365">
    <property type="entry name" value="RENAL_DIPEPTIDASE_2"/>
    <property type="match status" value="1"/>
</dbReference>
<gene>
    <name evidence="1" type="ORF">NCTC10815_01671</name>
</gene>
<dbReference type="PANTHER" id="PTHR10443">
    <property type="entry name" value="MICROSOMAL DIPEPTIDASE"/>
    <property type="match status" value="1"/>
</dbReference>
<dbReference type="Proteomes" id="UP000254879">
    <property type="component" value="Unassembled WGS sequence"/>
</dbReference>
<dbReference type="InterPro" id="IPR032466">
    <property type="entry name" value="Metal_Hydrolase"/>
</dbReference>
<dbReference type="EMBL" id="UGPG01000001">
    <property type="protein sequence ID" value="STY44330.1"/>
    <property type="molecule type" value="Genomic_DNA"/>
</dbReference>
<dbReference type="InterPro" id="IPR008257">
    <property type="entry name" value="Pept_M19"/>
</dbReference>
<proteinExistence type="predicted"/>
<organism evidence="1 2">
    <name type="scientific">Listeria grayi</name>
    <name type="common">Listeria murrayi</name>
    <dbReference type="NCBI Taxonomy" id="1641"/>
    <lineage>
        <taxon>Bacteria</taxon>
        <taxon>Bacillati</taxon>
        <taxon>Bacillota</taxon>
        <taxon>Bacilli</taxon>
        <taxon>Bacillales</taxon>
        <taxon>Listeriaceae</taxon>
        <taxon>Listeria</taxon>
    </lineage>
</organism>
<dbReference type="PANTHER" id="PTHR10443:SF12">
    <property type="entry name" value="DIPEPTIDASE"/>
    <property type="match status" value="1"/>
</dbReference>
<dbReference type="AlphaFoldDB" id="A0A378MD85"/>
<sequence>MKVIDMHCDALYKLQASKGKWNFQDSPELDVNFERLIEGDFMMQAFAIFLDPEIPVEHKWKKAVEQVNIFKQHVLHRGGIIHPLKKWSDLEELPEGKIGAVLTLEGVEPIGQSIERLEQLITAGVLSVGLTWNNANLAADGVEEKRAAGLTTFGKEIVSKLNEHKVFTDVSHLSIKSFWDVMELADYPIASHSNAKAVYGHQRNLDDDQIKAMIEKDAMIHVIFNPRFTNEAVSDSKIEDLIRHIDHIAELGGIRNIGFGSDFDGIQHHIEGISHAGEYPTFLAALQKHFSHEEIAGFASQNFLAHLPK</sequence>
<evidence type="ECO:0000313" key="2">
    <source>
        <dbReference type="Proteomes" id="UP000254879"/>
    </source>
</evidence>
<dbReference type="SUPFAM" id="SSF51556">
    <property type="entry name" value="Metallo-dependent hydrolases"/>
    <property type="match status" value="1"/>
</dbReference>
<dbReference type="RefSeq" id="WP_003759015.1">
    <property type="nucleotide sequence ID" value="NZ_CABKNG010000002.1"/>
</dbReference>
<reference evidence="1 2" key="1">
    <citation type="submission" date="2018-06" db="EMBL/GenBank/DDBJ databases">
        <authorList>
            <consortium name="Pathogen Informatics"/>
            <person name="Doyle S."/>
        </authorList>
    </citation>
    <scope>NUCLEOTIDE SEQUENCE [LARGE SCALE GENOMIC DNA]</scope>
    <source>
        <strain evidence="2">NCTC 10815</strain>
    </source>
</reference>
<accession>A0A378MD85</accession>
<name>A0A378MD85_LISGR</name>
<dbReference type="CDD" id="cd01301">
    <property type="entry name" value="rDP_like"/>
    <property type="match status" value="1"/>
</dbReference>
<evidence type="ECO:0000313" key="1">
    <source>
        <dbReference type="EMBL" id="STY44330.1"/>
    </source>
</evidence>
<dbReference type="GO" id="GO:0070573">
    <property type="term" value="F:metallodipeptidase activity"/>
    <property type="evidence" value="ECO:0007669"/>
    <property type="project" value="InterPro"/>
</dbReference>
<dbReference type="Gene3D" id="3.20.20.140">
    <property type="entry name" value="Metal-dependent hydrolases"/>
    <property type="match status" value="1"/>
</dbReference>
<dbReference type="GO" id="GO:0006508">
    <property type="term" value="P:proteolysis"/>
    <property type="evidence" value="ECO:0007669"/>
    <property type="project" value="InterPro"/>
</dbReference>
<protein>
    <submittedName>
        <fullName evidence="1">Membrane dipeptidase (Peptidase family M19)</fullName>
    </submittedName>
</protein>